<protein>
    <recommendedName>
        <fullName evidence="4 12">Heme exporter protein D</fullName>
    </recommendedName>
</protein>
<keyword evidence="15" id="KW-1185">Reference proteome</keyword>
<keyword evidence="10 12" id="KW-1133">Transmembrane helix</keyword>
<evidence type="ECO:0000256" key="11">
    <source>
        <dbReference type="ARBA" id="ARBA00023136"/>
    </source>
</evidence>
<dbReference type="InterPro" id="IPR052075">
    <property type="entry name" value="Heme_exporter_D"/>
</dbReference>
<dbReference type="InterPro" id="IPR007078">
    <property type="entry name" value="Haem_export_protD_CcmD"/>
</dbReference>
<dbReference type="GO" id="GO:0017004">
    <property type="term" value="P:cytochrome complex assembly"/>
    <property type="evidence" value="ECO:0007669"/>
    <property type="project" value="UniProtKB-KW"/>
</dbReference>
<keyword evidence="7 12" id="KW-0997">Cell inner membrane</keyword>
<feature type="transmembrane region" description="Helical" evidence="12">
    <location>
        <begin position="17"/>
        <end position="35"/>
    </location>
</feature>
<dbReference type="NCBIfam" id="TIGR03141">
    <property type="entry name" value="cytochro_ccmD"/>
    <property type="match status" value="1"/>
</dbReference>
<evidence type="ECO:0000256" key="5">
    <source>
        <dbReference type="ARBA" id="ARBA00022448"/>
    </source>
</evidence>
<evidence type="ECO:0000256" key="2">
    <source>
        <dbReference type="ARBA" id="ARBA00004377"/>
    </source>
</evidence>
<keyword evidence="6 12" id="KW-1003">Cell membrane</keyword>
<dbReference type="EMBL" id="JACFXU010000013">
    <property type="protein sequence ID" value="MBA6412432.1"/>
    <property type="molecule type" value="Genomic_DNA"/>
</dbReference>
<dbReference type="PANTHER" id="PTHR37531">
    <property type="entry name" value="HEME EXPORTER PROTEIN D"/>
    <property type="match status" value="1"/>
</dbReference>
<proteinExistence type="inferred from homology"/>
<keyword evidence="5 12" id="KW-0813">Transport</keyword>
<evidence type="ECO:0000256" key="13">
    <source>
        <dbReference type="SAM" id="MobiDB-lite"/>
    </source>
</evidence>
<dbReference type="GO" id="GO:1903607">
    <property type="term" value="P:cytochrome c biosynthetic process"/>
    <property type="evidence" value="ECO:0007669"/>
    <property type="project" value="TreeGrafter"/>
</dbReference>
<dbReference type="PANTHER" id="PTHR37531:SF1">
    <property type="entry name" value="HEME EXPORTER PROTEIN D"/>
    <property type="match status" value="1"/>
</dbReference>
<gene>
    <name evidence="14" type="primary">ccmD</name>
    <name evidence="14" type="ORF">H2508_04850</name>
</gene>
<feature type="region of interest" description="Disordered" evidence="13">
    <location>
        <begin position="51"/>
        <end position="81"/>
    </location>
</feature>
<evidence type="ECO:0000256" key="4">
    <source>
        <dbReference type="ARBA" id="ARBA00016461"/>
    </source>
</evidence>
<evidence type="ECO:0000256" key="7">
    <source>
        <dbReference type="ARBA" id="ARBA00022519"/>
    </source>
</evidence>
<feature type="compositionally biased region" description="Polar residues" evidence="13">
    <location>
        <begin position="52"/>
        <end position="71"/>
    </location>
</feature>
<comment type="caution">
    <text evidence="14">The sequence shown here is derived from an EMBL/GenBank/DDBJ whole genome shotgun (WGS) entry which is preliminary data.</text>
</comment>
<comment type="similarity">
    <text evidence="3 12">Belongs to the CcmD/CycX/HelD family.</text>
</comment>
<comment type="subcellular location">
    <subcellularLocation>
        <location evidence="2 12">Cell inner membrane</location>
        <topology evidence="2 12">Single-pass membrane protein</topology>
    </subcellularLocation>
</comment>
<keyword evidence="9 12" id="KW-0201">Cytochrome c-type biogenesis</keyword>
<dbReference type="RefSeq" id="WP_182169401.1">
    <property type="nucleotide sequence ID" value="NZ_JACFXU010000013.1"/>
</dbReference>
<name>A0A7W2YIU8_9GAMM</name>
<organism evidence="14 15">
    <name type="scientific">Sediminihaliea albiluteola</name>
    <dbReference type="NCBI Taxonomy" id="2758564"/>
    <lineage>
        <taxon>Bacteria</taxon>
        <taxon>Pseudomonadati</taxon>
        <taxon>Pseudomonadota</taxon>
        <taxon>Gammaproteobacteria</taxon>
        <taxon>Cellvibrionales</taxon>
        <taxon>Halieaceae</taxon>
        <taxon>Sediminihaliea</taxon>
    </lineage>
</organism>
<comment type="function">
    <text evidence="1 12">Required for the export of heme to the periplasm for the biogenesis of c-type cytochromes.</text>
</comment>
<evidence type="ECO:0000256" key="3">
    <source>
        <dbReference type="ARBA" id="ARBA00008741"/>
    </source>
</evidence>
<dbReference type="GO" id="GO:0015886">
    <property type="term" value="P:heme transport"/>
    <property type="evidence" value="ECO:0007669"/>
    <property type="project" value="InterPro"/>
</dbReference>
<sequence length="81" mass="9075">MYFDSFQAAMAMDGHGVFVWSAYGISVLVLALLLLRPWRQERRVLRELATQWKRSNQPPRGTNHSQANSGLSREGSDAPGS</sequence>
<dbReference type="Proteomes" id="UP000539350">
    <property type="component" value="Unassembled WGS sequence"/>
</dbReference>
<evidence type="ECO:0000256" key="8">
    <source>
        <dbReference type="ARBA" id="ARBA00022692"/>
    </source>
</evidence>
<evidence type="ECO:0000256" key="1">
    <source>
        <dbReference type="ARBA" id="ARBA00002442"/>
    </source>
</evidence>
<evidence type="ECO:0000256" key="9">
    <source>
        <dbReference type="ARBA" id="ARBA00022748"/>
    </source>
</evidence>
<dbReference type="AlphaFoldDB" id="A0A7W2YIU8"/>
<evidence type="ECO:0000256" key="12">
    <source>
        <dbReference type="RuleBase" id="RU363101"/>
    </source>
</evidence>
<accession>A0A7W2YIU8</accession>
<evidence type="ECO:0000256" key="10">
    <source>
        <dbReference type="ARBA" id="ARBA00022989"/>
    </source>
</evidence>
<keyword evidence="8 12" id="KW-0812">Transmembrane</keyword>
<dbReference type="GO" id="GO:0005886">
    <property type="term" value="C:plasma membrane"/>
    <property type="evidence" value="ECO:0007669"/>
    <property type="project" value="UniProtKB-SubCell"/>
</dbReference>
<evidence type="ECO:0000313" key="14">
    <source>
        <dbReference type="EMBL" id="MBA6412432.1"/>
    </source>
</evidence>
<reference evidence="14 15" key="1">
    <citation type="submission" date="2020-07" db="EMBL/GenBank/DDBJ databases">
        <title>Halieaceae bacterium, F7430, whole genome shotgun sequencing project.</title>
        <authorList>
            <person name="Jiang S."/>
            <person name="Liu Z.W."/>
            <person name="Du Z.J."/>
        </authorList>
    </citation>
    <scope>NUCLEOTIDE SEQUENCE [LARGE SCALE GENOMIC DNA]</scope>
    <source>
        <strain evidence="14 15">F7430</strain>
    </source>
</reference>
<keyword evidence="11 12" id="KW-0472">Membrane</keyword>
<evidence type="ECO:0000313" key="15">
    <source>
        <dbReference type="Proteomes" id="UP000539350"/>
    </source>
</evidence>
<dbReference type="Pfam" id="PF04995">
    <property type="entry name" value="CcmD"/>
    <property type="match status" value="1"/>
</dbReference>
<evidence type="ECO:0000256" key="6">
    <source>
        <dbReference type="ARBA" id="ARBA00022475"/>
    </source>
</evidence>